<dbReference type="Proteomes" id="UP000287033">
    <property type="component" value="Unassembled WGS sequence"/>
</dbReference>
<keyword evidence="2" id="KW-0597">Phosphoprotein</keyword>
<dbReference type="GO" id="GO:0030018">
    <property type="term" value="C:Z disc"/>
    <property type="evidence" value="ECO:0007669"/>
    <property type="project" value="InterPro"/>
</dbReference>
<dbReference type="OrthoDB" id="9895914at2759"/>
<feature type="region of interest" description="Disordered" evidence="3">
    <location>
        <begin position="98"/>
        <end position="145"/>
    </location>
</feature>
<comment type="similarity">
    <text evidence="1">Belongs to the myozenin family.</text>
</comment>
<evidence type="ECO:0000256" key="1">
    <source>
        <dbReference type="ARBA" id="ARBA00009126"/>
    </source>
</evidence>
<dbReference type="GO" id="GO:0015629">
    <property type="term" value="C:actin cytoskeleton"/>
    <property type="evidence" value="ECO:0007669"/>
    <property type="project" value="TreeGrafter"/>
</dbReference>
<gene>
    <name evidence="4" type="ORF">chiPu_0007681</name>
</gene>
<accession>A0A401SFW2</accession>
<evidence type="ECO:0000256" key="2">
    <source>
        <dbReference type="ARBA" id="ARBA00022553"/>
    </source>
</evidence>
<reference evidence="4 5" key="1">
    <citation type="journal article" date="2018" name="Nat. Ecol. Evol.">
        <title>Shark genomes provide insights into elasmobranch evolution and the origin of vertebrates.</title>
        <authorList>
            <person name="Hara Y"/>
            <person name="Yamaguchi K"/>
            <person name="Onimaru K"/>
            <person name="Kadota M"/>
            <person name="Koyanagi M"/>
            <person name="Keeley SD"/>
            <person name="Tatsumi K"/>
            <person name="Tanaka K"/>
            <person name="Motone F"/>
            <person name="Kageyama Y"/>
            <person name="Nozu R"/>
            <person name="Adachi N"/>
            <person name="Nishimura O"/>
            <person name="Nakagawa R"/>
            <person name="Tanegashima C"/>
            <person name="Kiyatake I"/>
            <person name="Matsumoto R"/>
            <person name="Murakumo K"/>
            <person name="Nishida K"/>
            <person name="Terakita A"/>
            <person name="Kuratani S"/>
            <person name="Sato K"/>
            <person name="Hyodo S Kuraku.S."/>
        </authorList>
    </citation>
    <scope>NUCLEOTIDE SEQUENCE [LARGE SCALE GENOMIC DNA]</scope>
</reference>
<organism evidence="4 5">
    <name type="scientific">Chiloscyllium punctatum</name>
    <name type="common">Brownbanded bambooshark</name>
    <name type="synonym">Hemiscyllium punctatum</name>
    <dbReference type="NCBI Taxonomy" id="137246"/>
    <lineage>
        <taxon>Eukaryota</taxon>
        <taxon>Metazoa</taxon>
        <taxon>Chordata</taxon>
        <taxon>Craniata</taxon>
        <taxon>Vertebrata</taxon>
        <taxon>Chondrichthyes</taxon>
        <taxon>Elasmobranchii</taxon>
        <taxon>Galeomorphii</taxon>
        <taxon>Galeoidea</taxon>
        <taxon>Orectolobiformes</taxon>
        <taxon>Hemiscylliidae</taxon>
        <taxon>Chiloscyllium</taxon>
    </lineage>
</organism>
<dbReference type="GO" id="GO:0051373">
    <property type="term" value="F:FATZ binding"/>
    <property type="evidence" value="ECO:0007669"/>
    <property type="project" value="TreeGrafter"/>
</dbReference>
<dbReference type="GO" id="GO:0031433">
    <property type="term" value="F:telethonin binding"/>
    <property type="evidence" value="ECO:0007669"/>
    <property type="project" value="TreeGrafter"/>
</dbReference>
<protein>
    <recommendedName>
        <fullName evidence="6">Myozenin-2</fullName>
    </recommendedName>
</protein>
<keyword evidence="5" id="KW-1185">Reference proteome</keyword>
<name>A0A401SFW2_CHIPU</name>
<evidence type="ECO:0000313" key="5">
    <source>
        <dbReference type="Proteomes" id="UP000287033"/>
    </source>
</evidence>
<feature type="compositionally biased region" description="Pro residues" evidence="3">
    <location>
        <begin position="113"/>
        <end position="127"/>
    </location>
</feature>
<dbReference type="PANTHER" id="PTHR15941:SF9">
    <property type="entry name" value="MYOZENIN-2"/>
    <property type="match status" value="1"/>
</dbReference>
<dbReference type="Pfam" id="PF05556">
    <property type="entry name" value="Calsarcin"/>
    <property type="match status" value="1"/>
</dbReference>
<evidence type="ECO:0000313" key="4">
    <source>
        <dbReference type="EMBL" id="GCC29243.1"/>
    </source>
</evidence>
<dbReference type="EMBL" id="BEZZ01000242">
    <property type="protein sequence ID" value="GCC29243.1"/>
    <property type="molecule type" value="Genomic_DNA"/>
</dbReference>
<dbReference type="GO" id="GO:0003779">
    <property type="term" value="F:actin binding"/>
    <property type="evidence" value="ECO:0007669"/>
    <property type="project" value="TreeGrafter"/>
</dbReference>
<evidence type="ECO:0008006" key="6">
    <source>
        <dbReference type="Google" id="ProtNLM"/>
    </source>
</evidence>
<dbReference type="InterPro" id="IPR008438">
    <property type="entry name" value="MYOZ"/>
</dbReference>
<dbReference type="OMA" id="QGWASEY"/>
<proteinExistence type="inferred from homology"/>
<sequence>MQSHSTLTKELKQQASAIVKEIQGNELDVDYGKKISVPKDIMLEELSLLSNRGARLFKKRQRRSDKYTFEGFQNSVNSQINSYAPSTTYCDDGTENCKGVENGLQSGQQNTPKTPPNTPDPRTPPNPDSIAPGYTGPLKGIPPEKFNTTVVPKSYQTPWEEAIADDPELLSTLHPTMPELTPKVELAQYKTFNRVATPYGGFDRASKIMSFKLPKLDFALLEPELKLPVFQDGTAGRPSFNRTAQGWTSNNVPIIFDDLPLEATIPETDDL</sequence>
<evidence type="ECO:0000256" key="3">
    <source>
        <dbReference type="SAM" id="MobiDB-lite"/>
    </source>
</evidence>
<dbReference type="PANTHER" id="PTHR15941">
    <property type="entry name" value="MYOZENIN"/>
    <property type="match status" value="1"/>
</dbReference>
<dbReference type="AlphaFoldDB" id="A0A401SFW2"/>
<comment type="caution">
    <text evidence="4">The sequence shown here is derived from an EMBL/GenBank/DDBJ whole genome shotgun (WGS) entry which is preliminary data.</text>
</comment>
<dbReference type="STRING" id="137246.A0A401SFW2"/>